<keyword evidence="3" id="KW-1185">Reference proteome</keyword>
<evidence type="ECO:0000313" key="3">
    <source>
        <dbReference type="Proteomes" id="UP001054902"/>
    </source>
</evidence>
<dbReference type="EMBL" id="BLLK01000069">
    <property type="protein sequence ID" value="GFH60699.1"/>
    <property type="molecule type" value="Genomic_DNA"/>
</dbReference>
<proteinExistence type="predicted"/>
<keyword evidence="1" id="KW-0472">Membrane</keyword>
<keyword evidence="1" id="KW-1133">Transmembrane helix</keyword>
<name>A0AAD3DA78_9STRA</name>
<dbReference type="AlphaFoldDB" id="A0AAD3DA78"/>
<protein>
    <submittedName>
        <fullName evidence="2">Uncharacterized protein</fullName>
    </submittedName>
</protein>
<gene>
    <name evidence="2" type="ORF">CTEN210_17175</name>
</gene>
<comment type="caution">
    <text evidence="2">The sequence shown here is derived from an EMBL/GenBank/DDBJ whole genome shotgun (WGS) entry which is preliminary data.</text>
</comment>
<dbReference type="Proteomes" id="UP001054902">
    <property type="component" value="Unassembled WGS sequence"/>
</dbReference>
<evidence type="ECO:0000256" key="1">
    <source>
        <dbReference type="SAM" id="Phobius"/>
    </source>
</evidence>
<reference evidence="2 3" key="1">
    <citation type="journal article" date="2021" name="Sci. Rep.">
        <title>The genome of the diatom Chaetoceros tenuissimus carries an ancient integrated fragment of an extant virus.</title>
        <authorList>
            <person name="Hongo Y."/>
            <person name="Kimura K."/>
            <person name="Takaki Y."/>
            <person name="Yoshida Y."/>
            <person name="Baba S."/>
            <person name="Kobayashi G."/>
            <person name="Nagasaki K."/>
            <person name="Hano T."/>
            <person name="Tomaru Y."/>
        </authorList>
    </citation>
    <scope>NUCLEOTIDE SEQUENCE [LARGE SCALE GENOMIC DNA]</scope>
    <source>
        <strain evidence="2 3">NIES-3715</strain>
    </source>
</reference>
<accession>A0AAD3DA78</accession>
<organism evidence="2 3">
    <name type="scientific">Chaetoceros tenuissimus</name>
    <dbReference type="NCBI Taxonomy" id="426638"/>
    <lineage>
        <taxon>Eukaryota</taxon>
        <taxon>Sar</taxon>
        <taxon>Stramenopiles</taxon>
        <taxon>Ochrophyta</taxon>
        <taxon>Bacillariophyta</taxon>
        <taxon>Coscinodiscophyceae</taxon>
        <taxon>Chaetocerotophycidae</taxon>
        <taxon>Chaetocerotales</taxon>
        <taxon>Chaetocerotaceae</taxon>
        <taxon>Chaetoceros</taxon>
    </lineage>
</organism>
<feature type="transmembrane region" description="Helical" evidence="1">
    <location>
        <begin position="133"/>
        <end position="155"/>
    </location>
</feature>
<evidence type="ECO:0000313" key="2">
    <source>
        <dbReference type="EMBL" id="GFH60699.1"/>
    </source>
</evidence>
<keyword evidence="1" id="KW-0812">Transmembrane</keyword>
<sequence length="158" mass="18106">MNRVFQDEAQLVLHETEKGVLRGLKDDECKYALILLSTWETLKGVKEYNEGCEIRRIGRPFRQYQNGFAVKIDTGTLCTSLVGEMLDLHLRDMMEEDTHGKSITKTNMILVTSVWKIRLIYDESTDTLNLVNVGGIFILHIVLMVIGLFVPYISLKQI</sequence>